<feature type="region of interest" description="Disordered" evidence="1">
    <location>
        <begin position="1"/>
        <end position="36"/>
    </location>
</feature>
<evidence type="ECO:0000313" key="5">
    <source>
        <dbReference type="WBParaSite" id="SSLN_0000108301-mRNA-1"/>
    </source>
</evidence>
<keyword evidence="4" id="KW-1185">Reference proteome</keyword>
<evidence type="ECO:0000313" key="4">
    <source>
        <dbReference type="Proteomes" id="UP000275846"/>
    </source>
</evidence>
<proteinExistence type="predicted"/>
<evidence type="ECO:0000313" key="3">
    <source>
        <dbReference type="EMBL" id="VDL86804.1"/>
    </source>
</evidence>
<dbReference type="AlphaFoldDB" id="A0A183S9Z5"/>
<accession>A0A183S9Z5</accession>
<name>A0A183S9Z5_SCHSO</name>
<dbReference type="EMBL" id="UYSU01001376">
    <property type="protein sequence ID" value="VDL86804.1"/>
    <property type="molecule type" value="Genomic_DNA"/>
</dbReference>
<dbReference type="Proteomes" id="UP000275846">
    <property type="component" value="Unassembled WGS sequence"/>
</dbReference>
<keyword evidence="2" id="KW-0472">Membrane</keyword>
<dbReference type="WBParaSite" id="SSLN_0000108301-mRNA-1">
    <property type="protein sequence ID" value="SSLN_0000108301-mRNA-1"/>
    <property type="gene ID" value="SSLN_0000108301"/>
</dbReference>
<protein>
    <submittedName>
        <fullName evidence="5">TRP domain-containing protein</fullName>
    </submittedName>
</protein>
<organism evidence="5">
    <name type="scientific">Schistocephalus solidus</name>
    <name type="common">Tapeworm</name>
    <dbReference type="NCBI Taxonomy" id="70667"/>
    <lineage>
        <taxon>Eukaryota</taxon>
        <taxon>Metazoa</taxon>
        <taxon>Spiralia</taxon>
        <taxon>Lophotrochozoa</taxon>
        <taxon>Platyhelminthes</taxon>
        <taxon>Cestoda</taxon>
        <taxon>Eucestoda</taxon>
        <taxon>Diphyllobothriidea</taxon>
        <taxon>Diphyllobothriidae</taxon>
        <taxon>Schistocephalus</taxon>
    </lineage>
</organism>
<keyword evidence="2" id="KW-1133">Transmembrane helix</keyword>
<feature type="transmembrane region" description="Helical" evidence="2">
    <location>
        <begin position="155"/>
        <end position="174"/>
    </location>
</feature>
<evidence type="ECO:0000256" key="1">
    <source>
        <dbReference type="SAM" id="MobiDB-lite"/>
    </source>
</evidence>
<keyword evidence="2" id="KW-0812">Transmembrane</keyword>
<feature type="compositionally biased region" description="Acidic residues" evidence="1">
    <location>
        <begin position="1"/>
        <end position="15"/>
    </location>
</feature>
<dbReference type="OrthoDB" id="6276319at2759"/>
<sequence length="213" mass="23208">DDDDDDDEDDDDDDGGGGGGGGGGGDDDDDVDDNDGTLVNAYQQLACSKDGQANKARLTTPPSCIHVLGFKMACALFSSVLTTGISSALAMPGMQATLSDAGEDCDYHRQAALPTVTNFLRQTYIAVQELAFNWEKYPYDHEFTVRMFTDGLPGLYEVGLILALTFSFIIFRIIVDPILRTPDRPIYECYLRVLSSHLIIALAVVLPFYVTLF</sequence>
<gene>
    <name evidence="3" type="ORF">SSLN_LOCUS1043</name>
</gene>
<feature type="compositionally biased region" description="Acidic residues" evidence="1">
    <location>
        <begin position="25"/>
        <end position="35"/>
    </location>
</feature>
<evidence type="ECO:0000256" key="2">
    <source>
        <dbReference type="SAM" id="Phobius"/>
    </source>
</evidence>
<reference evidence="5" key="1">
    <citation type="submission" date="2016-06" db="UniProtKB">
        <authorList>
            <consortium name="WormBaseParasite"/>
        </authorList>
    </citation>
    <scope>IDENTIFICATION</scope>
</reference>
<feature type="transmembrane region" description="Helical" evidence="2">
    <location>
        <begin position="194"/>
        <end position="212"/>
    </location>
</feature>
<reference evidence="3 4" key="2">
    <citation type="submission" date="2018-11" db="EMBL/GenBank/DDBJ databases">
        <authorList>
            <consortium name="Pathogen Informatics"/>
        </authorList>
    </citation>
    <scope>NUCLEOTIDE SEQUENCE [LARGE SCALE GENOMIC DNA]</scope>
    <source>
        <strain evidence="3 4">NST_G2</strain>
    </source>
</reference>